<dbReference type="AlphaFoldDB" id="A0A9P8C223"/>
<evidence type="ECO:0000256" key="1">
    <source>
        <dbReference type="SAM" id="MobiDB-lite"/>
    </source>
</evidence>
<sequence length="625" mass="69384">MAATLAFGSTSMGGRNSYMDSAFRGVGPQISRNFASNLSILNAETYDAGMVESGRGDSPKHAKERPLLFGLMGAQRIETDVEYSEDPPEVPEPVTTSKKRAKRKRVEVVSPNADEDEDGKRKSRGRPRVDTKDETAADRAYRHRKETTISALEKKVQDLRGTNEEMSNIFISLYDYAVSRGLLQREPEFGQQLQSSTKRVLALAKASNEDMAHEGDQSEELERHDVMPDEKEAAPTKKKGRRTPPKNRKEPTPTPPPLPAPGSPEWGGFPLGQQKNPLDDMQFDFLSQGYENRARGDLQVITRPTEDNASFPFDFMDLQQYRVEVPSIDDFSQYFLPQSQPPLPRTYSYSEFSFGRRLQREAMEGGLRLLTMENPPADVLKRCFGFSMQYESKENIAKRMRALIAATTKGSLQNWRAPFVNVGGNGTFYPMPEGVNEDMMPKQGTGYSMGPFSPAVAEVEGLLDDDMHCKMEGLEGEFFNSNDVEGYLRSRGLEIPESADVVTAQIDLSVISEGASPKSQSSGTISTTLSPMTPKSPAKRLLTYPFPLTSTIKDINIEPSLFTMAGDPYMLKTPNFRPDQNRATIALNVQTLISELIRRAVCLGRGPGFRPSDVNAAIVAAVRAR</sequence>
<evidence type="ECO:0008006" key="4">
    <source>
        <dbReference type="Google" id="ProtNLM"/>
    </source>
</evidence>
<gene>
    <name evidence="2" type="ORF">BJ875DRAFT_384874</name>
</gene>
<evidence type="ECO:0000313" key="2">
    <source>
        <dbReference type="EMBL" id="KAG9230547.1"/>
    </source>
</evidence>
<name>A0A9P8C223_9HELO</name>
<dbReference type="PANTHER" id="PTHR40618:SF1">
    <property type="entry name" value="B-ZIP TRANSCRIPTION FACTOR (EUROFUNG)"/>
    <property type="match status" value="1"/>
</dbReference>
<feature type="region of interest" description="Disordered" evidence="1">
    <location>
        <begin position="513"/>
        <end position="536"/>
    </location>
</feature>
<feature type="compositionally biased region" description="Basic and acidic residues" evidence="1">
    <location>
        <begin position="207"/>
        <end position="235"/>
    </location>
</feature>
<accession>A0A9P8C223</accession>
<keyword evidence="3" id="KW-1185">Reference proteome</keyword>
<organism evidence="2 3">
    <name type="scientific">Amylocarpus encephaloides</name>
    <dbReference type="NCBI Taxonomy" id="45428"/>
    <lineage>
        <taxon>Eukaryota</taxon>
        <taxon>Fungi</taxon>
        <taxon>Dikarya</taxon>
        <taxon>Ascomycota</taxon>
        <taxon>Pezizomycotina</taxon>
        <taxon>Leotiomycetes</taxon>
        <taxon>Helotiales</taxon>
        <taxon>Helotiales incertae sedis</taxon>
        <taxon>Amylocarpus</taxon>
    </lineage>
</organism>
<dbReference type="GO" id="GO:0003700">
    <property type="term" value="F:DNA-binding transcription factor activity"/>
    <property type="evidence" value="ECO:0007669"/>
    <property type="project" value="InterPro"/>
</dbReference>
<dbReference type="Gene3D" id="1.20.5.170">
    <property type="match status" value="1"/>
</dbReference>
<dbReference type="SUPFAM" id="SSF57959">
    <property type="entry name" value="Leucine zipper domain"/>
    <property type="match status" value="1"/>
</dbReference>
<feature type="compositionally biased region" description="Acidic residues" evidence="1">
    <location>
        <begin position="80"/>
        <end position="89"/>
    </location>
</feature>
<dbReference type="Proteomes" id="UP000824998">
    <property type="component" value="Unassembled WGS sequence"/>
</dbReference>
<dbReference type="EMBL" id="MU251663">
    <property type="protein sequence ID" value="KAG9230547.1"/>
    <property type="molecule type" value="Genomic_DNA"/>
</dbReference>
<dbReference type="CDD" id="cd14688">
    <property type="entry name" value="bZIP_YAP"/>
    <property type="match status" value="1"/>
</dbReference>
<dbReference type="PANTHER" id="PTHR40618">
    <property type="entry name" value="B-ZIP TRANSCRIPTION FACTOR (EUROFUNG)-RELATED"/>
    <property type="match status" value="1"/>
</dbReference>
<feature type="region of interest" description="Disordered" evidence="1">
    <location>
        <begin position="80"/>
        <end position="137"/>
    </location>
</feature>
<reference evidence="2" key="1">
    <citation type="journal article" date="2021" name="IMA Fungus">
        <title>Genomic characterization of three marine fungi, including Emericellopsis atlantica sp. nov. with signatures of a generalist lifestyle and marine biomass degradation.</title>
        <authorList>
            <person name="Hagestad O.C."/>
            <person name="Hou L."/>
            <person name="Andersen J.H."/>
            <person name="Hansen E.H."/>
            <person name="Altermark B."/>
            <person name="Li C."/>
            <person name="Kuhnert E."/>
            <person name="Cox R.J."/>
            <person name="Crous P.W."/>
            <person name="Spatafora J.W."/>
            <person name="Lail K."/>
            <person name="Amirebrahimi M."/>
            <person name="Lipzen A."/>
            <person name="Pangilinan J."/>
            <person name="Andreopoulos W."/>
            <person name="Hayes R.D."/>
            <person name="Ng V."/>
            <person name="Grigoriev I.V."/>
            <person name="Jackson S.A."/>
            <person name="Sutton T.D.S."/>
            <person name="Dobson A.D.W."/>
            <person name="Rama T."/>
        </authorList>
    </citation>
    <scope>NUCLEOTIDE SEQUENCE</scope>
    <source>
        <strain evidence="2">TRa018bII</strain>
    </source>
</reference>
<proteinExistence type="predicted"/>
<feature type="compositionally biased region" description="Pro residues" evidence="1">
    <location>
        <begin position="252"/>
        <end position="262"/>
    </location>
</feature>
<dbReference type="InterPro" id="IPR046347">
    <property type="entry name" value="bZIP_sf"/>
</dbReference>
<feature type="compositionally biased region" description="Polar residues" evidence="1">
    <location>
        <begin position="517"/>
        <end position="533"/>
    </location>
</feature>
<feature type="region of interest" description="Disordered" evidence="1">
    <location>
        <begin position="204"/>
        <end position="279"/>
    </location>
</feature>
<evidence type="ECO:0000313" key="3">
    <source>
        <dbReference type="Proteomes" id="UP000824998"/>
    </source>
</evidence>
<feature type="compositionally biased region" description="Basic residues" evidence="1">
    <location>
        <begin position="236"/>
        <end position="246"/>
    </location>
</feature>
<protein>
    <recommendedName>
        <fullName evidence="4">BZIP domain-containing protein</fullName>
    </recommendedName>
</protein>
<feature type="compositionally biased region" description="Basic and acidic residues" evidence="1">
    <location>
        <begin position="127"/>
        <end position="137"/>
    </location>
</feature>
<dbReference type="OrthoDB" id="3555317at2759"/>
<comment type="caution">
    <text evidence="2">The sequence shown here is derived from an EMBL/GenBank/DDBJ whole genome shotgun (WGS) entry which is preliminary data.</text>
</comment>